<accession>A0A1M6RE89</accession>
<proteinExistence type="predicted"/>
<reference evidence="2 3" key="1">
    <citation type="submission" date="2016-11" db="EMBL/GenBank/DDBJ databases">
        <authorList>
            <person name="Jaros S."/>
            <person name="Januszkiewicz K."/>
            <person name="Wedrychowicz H."/>
        </authorList>
    </citation>
    <scope>NUCLEOTIDE SEQUENCE [LARGE SCALE GENOMIC DNA]</scope>
    <source>
        <strain evidence="2 3">DSM 19557</strain>
    </source>
</reference>
<keyword evidence="1" id="KW-0812">Transmembrane</keyword>
<dbReference type="STRING" id="381751.SAMN05444391_0613"/>
<feature type="transmembrane region" description="Helical" evidence="1">
    <location>
        <begin position="356"/>
        <end position="380"/>
    </location>
</feature>
<dbReference type="Proteomes" id="UP000189810">
    <property type="component" value="Chromosome I"/>
</dbReference>
<dbReference type="AlphaFoldDB" id="A0A1M6RE89"/>
<feature type="transmembrane region" description="Helical" evidence="1">
    <location>
        <begin position="313"/>
        <end position="331"/>
    </location>
</feature>
<gene>
    <name evidence="2" type="ORF">SAMN05444391_0613</name>
</gene>
<dbReference type="EMBL" id="LT670846">
    <property type="protein sequence ID" value="SHK30733.1"/>
    <property type="molecule type" value="Genomic_DNA"/>
</dbReference>
<feature type="transmembrane region" description="Helical" evidence="1">
    <location>
        <begin position="401"/>
        <end position="425"/>
    </location>
</feature>
<keyword evidence="1" id="KW-1133">Transmembrane helix</keyword>
<feature type="transmembrane region" description="Helical" evidence="1">
    <location>
        <begin position="258"/>
        <end position="276"/>
    </location>
</feature>
<name>A0A1M6RE89_9AQUI</name>
<keyword evidence="3" id="KW-1185">Reference proteome</keyword>
<evidence type="ECO:0000256" key="1">
    <source>
        <dbReference type="SAM" id="Phobius"/>
    </source>
</evidence>
<dbReference type="OrthoDB" id="9810382at2"/>
<feature type="transmembrane region" description="Helical" evidence="1">
    <location>
        <begin position="47"/>
        <end position="75"/>
    </location>
</feature>
<feature type="transmembrane region" description="Helical" evidence="1">
    <location>
        <begin position="95"/>
        <end position="115"/>
    </location>
</feature>
<organism evidence="2 3">
    <name type="scientific">Thermocrinis minervae</name>
    <dbReference type="NCBI Taxonomy" id="381751"/>
    <lineage>
        <taxon>Bacteria</taxon>
        <taxon>Pseudomonadati</taxon>
        <taxon>Aquificota</taxon>
        <taxon>Aquificia</taxon>
        <taxon>Aquificales</taxon>
        <taxon>Aquificaceae</taxon>
        <taxon>Thermocrinis</taxon>
    </lineage>
</organism>
<feature type="transmembrane region" description="Helical" evidence="1">
    <location>
        <begin position="214"/>
        <end position="237"/>
    </location>
</feature>
<evidence type="ECO:0000313" key="2">
    <source>
        <dbReference type="EMBL" id="SHK30733.1"/>
    </source>
</evidence>
<keyword evidence="1" id="KW-0472">Membrane</keyword>
<sequence>MEFVRWFLLLVLSLMLVYGSSFAVDVGSLLKAQADKAGSPFFPVVMQVLQVLTWALHMLFVYTSIGGLFVSIYGYSKGGENWTRLAKATLELAKVSVSLAIVLGVAPLLFYQVIYDPLWYTSANLSAAWYIMFIVFLLIGYYMIWASYFMKDNPKRALVFSLLGVVFLLMVGFIIHVVNYQALYPEKWVEWYTSGGTTMNTSGWNIYAFNLFRYLAFLVFPAVSVTGVLLMLYNWYFYPREDMDKAYLDWAGSVGSKLALYGGLGWLSSHTLYILSVPSEWGVKTNPITWLSVLGLLICAGVILVAQKNPAKFSIPSVLSSFLAILLVAVFREYLRMASVGRFGYSIYEYKLNLEWYSPLLFLGTTLTGLILYSYAWWMAYRAGRTQRGKVYEANETEHHLGDAAVFVVILWAIVWIGVGLIVIVRNYG</sequence>
<protein>
    <submittedName>
        <fullName evidence="2">Uncharacterized protein</fullName>
    </submittedName>
</protein>
<feature type="transmembrane region" description="Helical" evidence="1">
    <location>
        <begin position="157"/>
        <end position="178"/>
    </location>
</feature>
<feature type="transmembrane region" description="Helical" evidence="1">
    <location>
        <begin position="288"/>
        <end position="306"/>
    </location>
</feature>
<dbReference type="RefSeq" id="WP_079653770.1">
    <property type="nucleotide sequence ID" value="NZ_LT670846.1"/>
</dbReference>
<evidence type="ECO:0000313" key="3">
    <source>
        <dbReference type="Proteomes" id="UP000189810"/>
    </source>
</evidence>
<feature type="transmembrane region" description="Helical" evidence="1">
    <location>
        <begin position="127"/>
        <end position="145"/>
    </location>
</feature>